<dbReference type="PANTHER" id="PTHR42788:SF13">
    <property type="entry name" value="ALIPHATIC SULFONATES IMPORT ATP-BINDING PROTEIN SSUB"/>
    <property type="match status" value="1"/>
</dbReference>
<dbReference type="InterPro" id="IPR027417">
    <property type="entry name" value="P-loop_NTPase"/>
</dbReference>
<dbReference type="FunFam" id="3.40.50.300:FF:000425">
    <property type="entry name" value="Probable ABC transporter, ATP-binding subunit"/>
    <property type="match status" value="1"/>
</dbReference>
<organism evidence="7 8">
    <name type="scientific">Verticiella sediminum</name>
    <dbReference type="NCBI Taxonomy" id="1247510"/>
    <lineage>
        <taxon>Bacteria</taxon>
        <taxon>Pseudomonadati</taxon>
        <taxon>Pseudomonadota</taxon>
        <taxon>Betaproteobacteria</taxon>
        <taxon>Burkholderiales</taxon>
        <taxon>Alcaligenaceae</taxon>
        <taxon>Verticiella</taxon>
    </lineage>
</organism>
<keyword evidence="4" id="KW-0547">Nucleotide-binding</keyword>
<dbReference type="SUPFAM" id="SSF52540">
    <property type="entry name" value="P-loop containing nucleoside triphosphate hydrolases"/>
    <property type="match status" value="1"/>
</dbReference>
<keyword evidence="3" id="KW-1003">Cell membrane</keyword>
<reference evidence="7 8" key="1">
    <citation type="submission" date="2019-07" db="EMBL/GenBank/DDBJ databases">
        <title>Qingshengfaniella alkalisoli gen. nov., sp. nov., isolated from saline soil.</title>
        <authorList>
            <person name="Xu L."/>
            <person name="Huang X.-X."/>
            <person name="Sun J.-Q."/>
        </authorList>
    </citation>
    <scope>NUCLEOTIDE SEQUENCE [LARGE SCALE GENOMIC DNA]</scope>
    <source>
        <strain evidence="7 8">DSM 27279</strain>
    </source>
</reference>
<sequence>MSISIQGVTKRYVRRVAPGSPPSVTTALDDVDLDIEAGQFVSLLGPSGCGKTTLLRMIAGLVQIDEGRIMVGGKAVDSPRRDLCMVFQSPSLLPWRNVLDNVAFPLELDGMPKAQRHQTARQFLRLVGLDAFAEHLPHELSGGMQQRVGIARGLVRNPAVLLMDEPFGALDAQTRETLQADLLRIWDQTKCTIVFVTHSIDEALMLSDRIVVLKPRPGRINRIIGPAFRADRLHQDVRLHSAYAGEQAVLRELLREEVTA</sequence>
<dbReference type="PROSITE" id="PS50893">
    <property type="entry name" value="ABC_TRANSPORTER_2"/>
    <property type="match status" value="1"/>
</dbReference>
<comment type="caution">
    <text evidence="7">The sequence shown here is derived from an EMBL/GenBank/DDBJ whole genome shotgun (WGS) entry which is preliminary data.</text>
</comment>
<dbReference type="CDD" id="cd03293">
    <property type="entry name" value="ABC_NrtD_SsuB_transporters"/>
    <property type="match status" value="1"/>
</dbReference>
<dbReference type="PANTHER" id="PTHR42788">
    <property type="entry name" value="TAURINE IMPORT ATP-BINDING PROTEIN-RELATED"/>
    <property type="match status" value="1"/>
</dbReference>
<dbReference type="InterPro" id="IPR003593">
    <property type="entry name" value="AAA+_ATPase"/>
</dbReference>
<keyword evidence="5 7" id="KW-0067">ATP-binding</keyword>
<dbReference type="Pfam" id="PF00005">
    <property type="entry name" value="ABC_tran"/>
    <property type="match status" value="1"/>
</dbReference>
<evidence type="ECO:0000256" key="2">
    <source>
        <dbReference type="ARBA" id="ARBA00022448"/>
    </source>
</evidence>
<dbReference type="SMART" id="SM00382">
    <property type="entry name" value="AAA"/>
    <property type="match status" value="1"/>
</dbReference>
<dbReference type="Gene3D" id="3.40.50.300">
    <property type="entry name" value="P-loop containing nucleotide triphosphate hydrolases"/>
    <property type="match status" value="1"/>
</dbReference>
<comment type="similarity">
    <text evidence="1">Belongs to the ABC transporter superfamily.</text>
</comment>
<evidence type="ECO:0000256" key="4">
    <source>
        <dbReference type="ARBA" id="ARBA00022741"/>
    </source>
</evidence>
<dbReference type="GO" id="GO:0015697">
    <property type="term" value="P:quaternary ammonium group transport"/>
    <property type="evidence" value="ECO:0007669"/>
    <property type="project" value="UniProtKB-ARBA"/>
</dbReference>
<dbReference type="InterPro" id="IPR017871">
    <property type="entry name" value="ABC_transporter-like_CS"/>
</dbReference>
<dbReference type="GO" id="GO:0016887">
    <property type="term" value="F:ATP hydrolysis activity"/>
    <property type="evidence" value="ECO:0007669"/>
    <property type="project" value="InterPro"/>
</dbReference>
<dbReference type="PROSITE" id="PS00211">
    <property type="entry name" value="ABC_TRANSPORTER_1"/>
    <property type="match status" value="1"/>
</dbReference>
<evidence type="ECO:0000259" key="6">
    <source>
        <dbReference type="PROSITE" id="PS50893"/>
    </source>
</evidence>
<feature type="domain" description="ABC transporter" evidence="6">
    <location>
        <begin position="3"/>
        <end position="240"/>
    </location>
</feature>
<dbReference type="OrthoDB" id="9783039at2"/>
<keyword evidence="2" id="KW-0813">Transport</keyword>
<protein>
    <submittedName>
        <fullName evidence="7">ABC transporter ATP-binding protein</fullName>
    </submittedName>
</protein>
<dbReference type="RefSeq" id="WP_143947680.1">
    <property type="nucleotide sequence ID" value="NZ_BAABMB010000002.1"/>
</dbReference>
<evidence type="ECO:0000256" key="1">
    <source>
        <dbReference type="ARBA" id="ARBA00005417"/>
    </source>
</evidence>
<dbReference type="InterPro" id="IPR003439">
    <property type="entry name" value="ABC_transporter-like_ATP-bd"/>
</dbReference>
<accession>A0A556AV36</accession>
<keyword evidence="8" id="KW-1185">Reference proteome</keyword>
<dbReference type="InterPro" id="IPR050166">
    <property type="entry name" value="ABC_transporter_ATP-bind"/>
</dbReference>
<dbReference type="GO" id="GO:0005524">
    <property type="term" value="F:ATP binding"/>
    <property type="evidence" value="ECO:0007669"/>
    <property type="project" value="UniProtKB-KW"/>
</dbReference>
<evidence type="ECO:0000256" key="3">
    <source>
        <dbReference type="ARBA" id="ARBA00022475"/>
    </source>
</evidence>
<dbReference type="Proteomes" id="UP000318405">
    <property type="component" value="Unassembled WGS sequence"/>
</dbReference>
<dbReference type="AlphaFoldDB" id="A0A556AV36"/>
<evidence type="ECO:0000313" key="8">
    <source>
        <dbReference type="Proteomes" id="UP000318405"/>
    </source>
</evidence>
<proteinExistence type="inferred from homology"/>
<name>A0A556AV36_9BURK</name>
<keyword evidence="3" id="KW-0472">Membrane</keyword>
<dbReference type="EMBL" id="VLTJ01000013">
    <property type="protein sequence ID" value="TSH96819.1"/>
    <property type="molecule type" value="Genomic_DNA"/>
</dbReference>
<gene>
    <name evidence="7" type="ORF">FOZ76_08310</name>
</gene>
<evidence type="ECO:0000313" key="7">
    <source>
        <dbReference type="EMBL" id="TSH96819.1"/>
    </source>
</evidence>
<evidence type="ECO:0000256" key="5">
    <source>
        <dbReference type="ARBA" id="ARBA00022840"/>
    </source>
</evidence>